<evidence type="ECO:0000256" key="1">
    <source>
        <dbReference type="ARBA" id="ARBA00007404"/>
    </source>
</evidence>
<dbReference type="CDD" id="cd02393">
    <property type="entry name" value="KH-I_PNPase"/>
    <property type="match status" value="1"/>
</dbReference>
<dbReference type="InterPro" id="IPR001247">
    <property type="entry name" value="ExoRNase_PH_dom1"/>
</dbReference>
<evidence type="ECO:0000256" key="7">
    <source>
        <dbReference type="HAMAP-Rule" id="MF_01595"/>
    </source>
</evidence>
<keyword evidence="5 7" id="KW-0460">Magnesium</keyword>
<dbReference type="HOGENOM" id="CLU_004217_2_2_10"/>
<dbReference type="PROSITE" id="PS50126">
    <property type="entry name" value="S1"/>
    <property type="match status" value="1"/>
</dbReference>
<dbReference type="InterPro" id="IPR012340">
    <property type="entry name" value="NA-bd_OB-fold"/>
</dbReference>
<comment type="catalytic activity">
    <reaction evidence="7">
        <text>RNA(n+1) + phosphate = RNA(n) + a ribonucleoside 5'-diphosphate</text>
        <dbReference type="Rhea" id="RHEA:22096"/>
        <dbReference type="Rhea" id="RHEA-COMP:14527"/>
        <dbReference type="Rhea" id="RHEA-COMP:17342"/>
        <dbReference type="ChEBI" id="CHEBI:43474"/>
        <dbReference type="ChEBI" id="CHEBI:57930"/>
        <dbReference type="ChEBI" id="CHEBI:140395"/>
        <dbReference type="EC" id="2.7.7.8"/>
    </reaction>
</comment>
<keyword evidence="7" id="KW-0479">Metal-binding</keyword>
<protein>
    <recommendedName>
        <fullName evidence="7">Polyribonucleotide nucleotidyltransferase</fullName>
        <ecNumber evidence="7">2.7.7.8</ecNumber>
    </recommendedName>
    <alternativeName>
        <fullName evidence="7">Polynucleotide phosphorylase</fullName>
        <shortName evidence="7">PNPase</shortName>
    </alternativeName>
</protein>
<dbReference type="PANTHER" id="PTHR11252:SF0">
    <property type="entry name" value="POLYRIBONUCLEOTIDE NUCLEOTIDYLTRANSFERASE 1, MITOCHONDRIAL"/>
    <property type="match status" value="1"/>
</dbReference>
<dbReference type="GO" id="GO:0004654">
    <property type="term" value="F:polyribonucleotide nucleotidyltransferase activity"/>
    <property type="evidence" value="ECO:0007669"/>
    <property type="project" value="UniProtKB-UniRule"/>
</dbReference>
<dbReference type="SUPFAM" id="SSF55666">
    <property type="entry name" value="Ribonuclease PH domain 2-like"/>
    <property type="match status" value="2"/>
</dbReference>
<feature type="domain" description="S1 motif" evidence="8">
    <location>
        <begin position="646"/>
        <end position="714"/>
    </location>
</feature>
<gene>
    <name evidence="7" type="primary">pnp</name>
    <name evidence="9" type="ordered locus">Sph21_3088</name>
</gene>
<evidence type="ECO:0000256" key="2">
    <source>
        <dbReference type="ARBA" id="ARBA00022490"/>
    </source>
</evidence>
<dbReference type="GO" id="GO:0003723">
    <property type="term" value="F:RNA binding"/>
    <property type="evidence" value="ECO:0007669"/>
    <property type="project" value="UniProtKB-UniRule"/>
</dbReference>
<dbReference type="InterPro" id="IPR020568">
    <property type="entry name" value="Ribosomal_Su5_D2-typ_SF"/>
</dbReference>
<reference evidence="9" key="1">
    <citation type="submission" date="2011-03" db="EMBL/GenBank/DDBJ databases">
        <title>Complete sequence of Sphingobacterium sp. 21.</title>
        <authorList>
            <consortium name="US DOE Joint Genome Institute"/>
            <person name="Lucas S."/>
            <person name="Copeland A."/>
            <person name="Lapidus A."/>
            <person name="Cheng J.-F."/>
            <person name="Goodwin L."/>
            <person name="Pitluck S."/>
            <person name="Davenport K."/>
            <person name="Detter J.C."/>
            <person name="Han C."/>
            <person name="Tapia R."/>
            <person name="Land M."/>
            <person name="Hauser L."/>
            <person name="Kyrpides N."/>
            <person name="Ivanova N."/>
            <person name="Ovchinnikova G."/>
            <person name="Pagani I."/>
            <person name="Siebers A.K."/>
            <person name="Allgaier M."/>
            <person name="Thelen M.P."/>
            <person name="Hugenholtz P."/>
            <person name="Woyke T."/>
        </authorList>
    </citation>
    <scope>NUCLEOTIDE SEQUENCE</scope>
    <source>
        <strain evidence="9">21</strain>
    </source>
</reference>
<dbReference type="GO" id="GO:0006396">
    <property type="term" value="P:RNA processing"/>
    <property type="evidence" value="ECO:0007669"/>
    <property type="project" value="InterPro"/>
</dbReference>
<dbReference type="KEGG" id="shg:Sph21_3088"/>
<dbReference type="GO" id="GO:0005829">
    <property type="term" value="C:cytosol"/>
    <property type="evidence" value="ECO:0007669"/>
    <property type="project" value="TreeGrafter"/>
</dbReference>
<dbReference type="CDD" id="cd04472">
    <property type="entry name" value="S1_PNPase"/>
    <property type="match status" value="1"/>
</dbReference>
<dbReference type="InterPro" id="IPR012162">
    <property type="entry name" value="PNPase"/>
</dbReference>
<dbReference type="FunFam" id="2.40.50.140:FF:000189">
    <property type="entry name" value="Polyribonucleotide nucleotidyltransferase, putative"/>
    <property type="match status" value="1"/>
</dbReference>
<dbReference type="SMART" id="SM00322">
    <property type="entry name" value="KH"/>
    <property type="match status" value="1"/>
</dbReference>
<evidence type="ECO:0000256" key="5">
    <source>
        <dbReference type="ARBA" id="ARBA00022842"/>
    </source>
</evidence>
<dbReference type="SUPFAM" id="SSF46915">
    <property type="entry name" value="Polynucleotide phosphorylase/guanosine pentaphosphate synthase (PNPase/GPSI), domain 3"/>
    <property type="match status" value="1"/>
</dbReference>
<dbReference type="HAMAP" id="MF_01595">
    <property type="entry name" value="PNPase"/>
    <property type="match status" value="1"/>
</dbReference>
<dbReference type="Pfam" id="PF03726">
    <property type="entry name" value="PNPase"/>
    <property type="match status" value="1"/>
</dbReference>
<dbReference type="Gene3D" id="3.30.1370.10">
    <property type="entry name" value="K Homology domain, type 1"/>
    <property type="match status" value="1"/>
</dbReference>
<dbReference type="PATRIC" id="fig|743722.3.peg.3299"/>
<dbReference type="GO" id="GO:0006402">
    <property type="term" value="P:mRNA catabolic process"/>
    <property type="evidence" value="ECO:0007669"/>
    <property type="project" value="UniProtKB-UniRule"/>
</dbReference>
<dbReference type="InterPro" id="IPR036612">
    <property type="entry name" value="KH_dom_type_1_sf"/>
</dbReference>
<dbReference type="GO" id="GO:0000175">
    <property type="term" value="F:3'-5'-RNA exonuclease activity"/>
    <property type="evidence" value="ECO:0007669"/>
    <property type="project" value="TreeGrafter"/>
</dbReference>
<dbReference type="InterPro" id="IPR036456">
    <property type="entry name" value="PNPase_PH_RNA-bd_sf"/>
</dbReference>
<keyword evidence="3 7" id="KW-0808">Transferase</keyword>
<comment type="function">
    <text evidence="7">Involved in mRNA degradation. Catalyzes the phosphorolysis of single-stranded polyribonucleotides processively in the 3'- to 5'-direction.</text>
</comment>
<dbReference type="InterPro" id="IPR027408">
    <property type="entry name" value="PNPase/RNase_PH_dom_sf"/>
</dbReference>
<dbReference type="PANTHER" id="PTHR11252">
    <property type="entry name" value="POLYRIBONUCLEOTIDE NUCLEOTIDYLTRANSFERASE"/>
    <property type="match status" value="1"/>
</dbReference>
<dbReference type="InterPro" id="IPR004088">
    <property type="entry name" value="KH_dom_type_1"/>
</dbReference>
<comment type="similarity">
    <text evidence="1 7">Belongs to the polyribonucleotide nucleotidyltransferase family.</text>
</comment>
<keyword evidence="2 7" id="KW-0963">Cytoplasm</keyword>
<dbReference type="InterPro" id="IPR036345">
    <property type="entry name" value="ExoRNase_PH_dom2_sf"/>
</dbReference>
<evidence type="ECO:0000256" key="3">
    <source>
        <dbReference type="ARBA" id="ARBA00022679"/>
    </source>
</evidence>
<dbReference type="PROSITE" id="PS50084">
    <property type="entry name" value="KH_TYPE_1"/>
    <property type="match status" value="1"/>
</dbReference>
<name>F4C5H4_SPHS2</name>
<dbReference type="PIRSF" id="PIRSF005499">
    <property type="entry name" value="PNPase"/>
    <property type="match status" value="1"/>
</dbReference>
<comment type="subcellular location">
    <subcellularLocation>
        <location evidence="7">Cytoplasm</location>
    </subcellularLocation>
</comment>
<dbReference type="Pfam" id="PF00013">
    <property type="entry name" value="KH_1"/>
    <property type="match status" value="1"/>
</dbReference>
<dbReference type="InterPro" id="IPR015848">
    <property type="entry name" value="PNPase_PH_RNA-bd_bac/org-type"/>
</dbReference>
<dbReference type="InterPro" id="IPR004087">
    <property type="entry name" value="KH_dom"/>
</dbReference>
<dbReference type="eggNOG" id="COG1185">
    <property type="taxonomic scope" value="Bacteria"/>
</dbReference>
<dbReference type="Pfam" id="PF00575">
    <property type="entry name" value="S1"/>
    <property type="match status" value="1"/>
</dbReference>
<dbReference type="Gene3D" id="2.40.50.140">
    <property type="entry name" value="Nucleic acid-binding proteins"/>
    <property type="match status" value="1"/>
</dbReference>
<feature type="binding site" evidence="7">
    <location>
        <position position="513"/>
    </location>
    <ligand>
        <name>Mg(2+)</name>
        <dbReference type="ChEBI" id="CHEBI:18420"/>
    </ligand>
</feature>
<dbReference type="SUPFAM" id="SSF54211">
    <property type="entry name" value="Ribosomal protein S5 domain 2-like"/>
    <property type="match status" value="2"/>
</dbReference>
<dbReference type="GO" id="GO:0000287">
    <property type="term" value="F:magnesium ion binding"/>
    <property type="evidence" value="ECO:0007669"/>
    <property type="project" value="UniProtKB-UniRule"/>
</dbReference>
<accession>F4C5H4</accession>
<dbReference type="SMART" id="SM00316">
    <property type="entry name" value="S1"/>
    <property type="match status" value="1"/>
</dbReference>
<comment type="cofactor">
    <cofactor evidence="7">
        <name>Mg(2+)</name>
        <dbReference type="ChEBI" id="CHEBI:18420"/>
    </cofactor>
</comment>
<dbReference type="FunFam" id="3.30.230.70:FF:000001">
    <property type="entry name" value="Polyribonucleotide nucleotidyltransferase"/>
    <property type="match status" value="1"/>
</dbReference>
<organism evidence="9">
    <name type="scientific">Sphingobacterium sp. (strain 21)</name>
    <dbReference type="NCBI Taxonomy" id="743722"/>
    <lineage>
        <taxon>Bacteria</taxon>
        <taxon>Pseudomonadati</taxon>
        <taxon>Bacteroidota</taxon>
        <taxon>Sphingobacteriia</taxon>
        <taxon>Sphingobacteriales</taxon>
        <taxon>Sphingobacteriaceae</taxon>
        <taxon>Sphingobacterium</taxon>
    </lineage>
</organism>
<dbReference type="SUPFAM" id="SSF54791">
    <property type="entry name" value="Eukaryotic type KH-domain (KH-domain type I)"/>
    <property type="match status" value="1"/>
</dbReference>
<evidence type="ECO:0000256" key="6">
    <source>
        <dbReference type="ARBA" id="ARBA00022884"/>
    </source>
</evidence>
<evidence type="ECO:0000259" key="8">
    <source>
        <dbReference type="PROSITE" id="PS50126"/>
    </source>
</evidence>
<evidence type="ECO:0000313" key="9">
    <source>
        <dbReference type="EMBL" id="ADZ79631.1"/>
    </source>
</evidence>
<keyword evidence="4 7" id="KW-0548">Nucleotidyltransferase</keyword>
<dbReference type="STRING" id="743722.Sph21_3088"/>
<dbReference type="Pfam" id="PF01138">
    <property type="entry name" value="RNase_PH"/>
    <property type="match status" value="2"/>
</dbReference>
<dbReference type="Gene3D" id="3.30.230.70">
    <property type="entry name" value="GHMP Kinase, N-terminal domain"/>
    <property type="match status" value="2"/>
</dbReference>
<dbReference type="SUPFAM" id="SSF50249">
    <property type="entry name" value="Nucleic acid-binding proteins"/>
    <property type="match status" value="1"/>
</dbReference>
<dbReference type="EC" id="2.7.7.8" evidence="7"/>
<evidence type="ECO:0000256" key="4">
    <source>
        <dbReference type="ARBA" id="ARBA00022695"/>
    </source>
</evidence>
<dbReference type="Pfam" id="PF03725">
    <property type="entry name" value="RNase_PH_C"/>
    <property type="match status" value="1"/>
</dbReference>
<dbReference type="NCBIfam" id="NF008805">
    <property type="entry name" value="PRK11824.1"/>
    <property type="match status" value="1"/>
</dbReference>
<dbReference type="NCBIfam" id="TIGR03591">
    <property type="entry name" value="polynuc_phos"/>
    <property type="match status" value="1"/>
</dbReference>
<dbReference type="InterPro" id="IPR015847">
    <property type="entry name" value="ExoRNase_PH_dom2"/>
</dbReference>
<proteinExistence type="inferred from homology"/>
<dbReference type="EMBL" id="CP002584">
    <property type="protein sequence ID" value="ADZ79631.1"/>
    <property type="molecule type" value="Genomic_DNA"/>
</dbReference>
<dbReference type="CDD" id="cd11363">
    <property type="entry name" value="RNase_PH_PNPase_1"/>
    <property type="match status" value="1"/>
</dbReference>
<dbReference type="InterPro" id="IPR003029">
    <property type="entry name" value="S1_domain"/>
</dbReference>
<dbReference type="FunFam" id="3.30.1370.10:FF:000001">
    <property type="entry name" value="Polyribonucleotide nucleotidyltransferase"/>
    <property type="match status" value="1"/>
</dbReference>
<feature type="binding site" evidence="7">
    <location>
        <position position="507"/>
    </location>
    <ligand>
        <name>Mg(2+)</name>
        <dbReference type="ChEBI" id="CHEBI:18420"/>
    </ligand>
</feature>
<sequence length="732" mass="80519">MDAFFKTTNASLNENMSYNAIKKTFDIGDGRQIEIETGKLAKQADGSVVVKMGNTMLLATVVSAQEAKPGTDFLPLSVDYQEKYAATGRIPGGFLRREARLSDYEILISRLVDRALRPLFPDDYHADTQVMITLISADKDIMPDALAGLAASAALAVSDIPFNGPISEVRVAKIDGKFVINPLLSDLERATLEFIVAGSANDIVMVEGEAKEISEEEMVEAIAFAHEAIKVQVQAQLELAEMVGKLEKRVYNHEPSNPELKERVYAATYDSVYAVAKSGLSKKERSAKFADIAEAFALTLGEDVDEETVFLAKKYFHDVQYDAVRNLILNEGIRLDGRDVRTVRPIWSEVDYLPAAHGSAIFTRGETQSLTSVTLGAKEDEQMIDGAFINGYSRFILHYNFPGFSTGEVRPNRGPGRREVGHGNLAMRSLKQVLPSQEENPYTIRVVSDILESNGSSSMATVCAGTLALMDAGVKITAPVSGIAMGLITDEKTGKYAVLSDILGDEDHLGDMDFKVTGTSKGIVACQMDLKINGLKWEVLKEALYQAKESRLHILNEMLKTIEAPREDFKPHAPRIVSLTIDKEFIGAIIGPGGKIIQEMQRETGTTISIEEIEGKGIVQVFADNKTSIDDAVRRIKAIAAKPEVGDVYEGKVKSIMPFGAFVEILPGKDGLLHISEIDWKRYETMEGIFQVGEIVKVKLLDIDKQGKLKLSRKALLPRPEKKQEPENKQEQ</sequence>
<keyword evidence="6 7" id="KW-0694">RNA-binding</keyword>
<dbReference type="AlphaFoldDB" id="F4C5H4"/>
<dbReference type="CDD" id="cd11364">
    <property type="entry name" value="RNase_PH_PNPase_2"/>
    <property type="match status" value="1"/>
</dbReference>